<evidence type="ECO:0000256" key="5">
    <source>
        <dbReference type="ARBA" id="ARBA00022801"/>
    </source>
</evidence>
<keyword evidence="4" id="KW-0551">Lipid droplet</keyword>
<evidence type="ECO:0000256" key="1">
    <source>
        <dbReference type="ARBA" id="ARBA00004502"/>
    </source>
</evidence>
<dbReference type="Proteomes" id="UP000655588">
    <property type="component" value="Unassembled WGS sequence"/>
</dbReference>
<dbReference type="AlphaFoldDB" id="A0A833SC46"/>
<sequence length="308" mass="35709">MQRAMLQLNDVPTQIITEGRWVEEGLAEYGKKDVVVVITGNPGIPEFYEGFIKTVKSRVPTEVPVWVIGNAGHVQPPSNLSVTMPDDSTWNEHYSLMAQLQHKKDFIKKYVPENAKLHLVGHSIGSWMILNMLKDDDIAKKITKCYLIFPTIEHMARTTNGWWFNKISKIAFFLTFMCSLFFILPHSCQIFCLNIILPLIPIPLKYNNAMLQLLNPGTVRRVIKMAEEEMEIVKERDDDIISKYADKLWFYYGNCDDWVPITYYKNLMFKHPELDTVLCNHGYRHSFVLQYDNQMGKLVGDKINDNIV</sequence>
<evidence type="ECO:0000256" key="6">
    <source>
        <dbReference type="ARBA" id="ARBA00031924"/>
    </source>
</evidence>
<evidence type="ECO:0000313" key="10">
    <source>
        <dbReference type="EMBL" id="KAF3429290.1"/>
    </source>
</evidence>
<dbReference type="GO" id="GO:0004771">
    <property type="term" value="F:sterol ester esterase activity"/>
    <property type="evidence" value="ECO:0007669"/>
    <property type="project" value="UniProtKB-EC"/>
</dbReference>
<dbReference type="EMBL" id="WNWW01000168">
    <property type="protein sequence ID" value="KAF3429290.1"/>
    <property type="molecule type" value="Genomic_DNA"/>
</dbReference>
<comment type="catalytic activity">
    <reaction evidence="8">
        <text>a cholesterol ester + H2O = cholesterol + a fatty acid + H(+)</text>
        <dbReference type="Rhea" id="RHEA:36403"/>
        <dbReference type="ChEBI" id="CHEBI:15377"/>
        <dbReference type="ChEBI" id="CHEBI:15378"/>
        <dbReference type="ChEBI" id="CHEBI:16113"/>
        <dbReference type="ChEBI" id="CHEBI:17002"/>
        <dbReference type="ChEBI" id="CHEBI:28868"/>
        <dbReference type="EC" id="3.1.1.13"/>
    </reaction>
    <physiologicalReaction direction="left-to-right" evidence="8">
        <dbReference type="Rhea" id="RHEA:36404"/>
    </physiologicalReaction>
</comment>
<proteinExistence type="inferred from homology"/>
<dbReference type="OrthoDB" id="448051at2759"/>
<evidence type="ECO:0000313" key="11">
    <source>
        <dbReference type="Proteomes" id="UP000655588"/>
    </source>
</evidence>
<dbReference type="InterPro" id="IPR019363">
    <property type="entry name" value="LDAH"/>
</dbReference>
<dbReference type="InterPro" id="IPR029058">
    <property type="entry name" value="AB_hydrolase_fold"/>
</dbReference>
<accession>A0A833SC46</accession>
<comment type="similarity">
    <text evidence="2">Belongs to the AB hydrolase superfamily. LDAH family.</text>
</comment>
<dbReference type="EC" id="3.1.1.13" evidence="7"/>
<dbReference type="GO" id="GO:0019915">
    <property type="term" value="P:lipid storage"/>
    <property type="evidence" value="ECO:0007669"/>
    <property type="project" value="InterPro"/>
</dbReference>
<dbReference type="PANTHER" id="PTHR13390">
    <property type="entry name" value="LIPASE"/>
    <property type="match status" value="1"/>
</dbReference>
<dbReference type="PANTHER" id="PTHR13390:SF0">
    <property type="entry name" value="LIPID DROPLET-ASSOCIATED HYDROLASE"/>
    <property type="match status" value="1"/>
</dbReference>
<dbReference type="SUPFAM" id="SSF53474">
    <property type="entry name" value="alpha/beta-Hydrolases"/>
    <property type="match status" value="1"/>
</dbReference>
<dbReference type="GO" id="GO:0005811">
    <property type="term" value="C:lipid droplet"/>
    <property type="evidence" value="ECO:0007669"/>
    <property type="project" value="UniProtKB-SubCell"/>
</dbReference>
<dbReference type="Gene3D" id="3.40.50.1820">
    <property type="entry name" value="alpha/beta hydrolase"/>
    <property type="match status" value="1"/>
</dbReference>
<keyword evidence="9" id="KW-0812">Transmembrane</keyword>
<comment type="subcellular location">
    <subcellularLocation>
        <location evidence="1">Lipid droplet</location>
    </subcellularLocation>
</comment>
<evidence type="ECO:0000256" key="3">
    <source>
        <dbReference type="ARBA" id="ARBA00019242"/>
    </source>
</evidence>
<dbReference type="Pfam" id="PF10230">
    <property type="entry name" value="LIDHydrolase"/>
    <property type="match status" value="1"/>
</dbReference>
<evidence type="ECO:0000256" key="2">
    <source>
        <dbReference type="ARBA" id="ARBA00008300"/>
    </source>
</evidence>
<comment type="caution">
    <text evidence="10">The sequence shown here is derived from an EMBL/GenBank/DDBJ whole genome shotgun (WGS) entry which is preliminary data.</text>
</comment>
<protein>
    <recommendedName>
        <fullName evidence="3">Lipid droplet-associated hydrolase</fullName>
        <ecNumber evidence="7">3.1.1.13</ecNumber>
    </recommendedName>
    <alternativeName>
        <fullName evidence="6">Lipid droplet-associated serine hydrolase</fullName>
    </alternativeName>
</protein>
<evidence type="ECO:0000256" key="7">
    <source>
        <dbReference type="ARBA" id="ARBA00039150"/>
    </source>
</evidence>
<evidence type="ECO:0000256" key="4">
    <source>
        <dbReference type="ARBA" id="ARBA00022677"/>
    </source>
</evidence>
<organism evidence="10 11">
    <name type="scientific">Frieseomelitta varia</name>
    <dbReference type="NCBI Taxonomy" id="561572"/>
    <lineage>
        <taxon>Eukaryota</taxon>
        <taxon>Metazoa</taxon>
        <taxon>Ecdysozoa</taxon>
        <taxon>Arthropoda</taxon>
        <taxon>Hexapoda</taxon>
        <taxon>Insecta</taxon>
        <taxon>Pterygota</taxon>
        <taxon>Neoptera</taxon>
        <taxon>Endopterygota</taxon>
        <taxon>Hymenoptera</taxon>
        <taxon>Apocrita</taxon>
        <taxon>Aculeata</taxon>
        <taxon>Apoidea</taxon>
        <taxon>Anthophila</taxon>
        <taxon>Apidae</taxon>
        <taxon>Frieseomelitta</taxon>
    </lineage>
</organism>
<evidence type="ECO:0000256" key="8">
    <source>
        <dbReference type="ARBA" id="ARBA00049527"/>
    </source>
</evidence>
<evidence type="ECO:0000256" key="9">
    <source>
        <dbReference type="SAM" id="Phobius"/>
    </source>
</evidence>
<keyword evidence="11" id="KW-1185">Reference proteome</keyword>
<keyword evidence="9" id="KW-1133">Transmembrane helix</keyword>
<reference evidence="10" key="1">
    <citation type="submission" date="2019-11" db="EMBL/GenBank/DDBJ databases">
        <title>The nuclear and mitochondrial genomes of Frieseomelitta varia - a highly eusocial stingless bee (Meliponini) with a permanently sterile worker caste.</title>
        <authorList>
            <person name="Freitas F.C.P."/>
            <person name="Lourenco A.P."/>
            <person name="Nunes F.M.F."/>
            <person name="Paschoal A.R."/>
            <person name="Abreu F.C.P."/>
            <person name="Barbin F.O."/>
            <person name="Bataglia L."/>
            <person name="Cardoso-Junior C.A.M."/>
            <person name="Cervoni M.S."/>
            <person name="Silva S.R."/>
            <person name="Dalarmi F."/>
            <person name="Del Lama M.A."/>
            <person name="Depintor T.S."/>
            <person name="Ferreira K.M."/>
            <person name="Goria P.S."/>
            <person name="Jaskot M.C."/>
            <person name="Lago D.C."/>
            <person name="Luna-Lucena D."/>
            <person name="Moda L.M."/>
            <person name="Nascimento L."/>
            <person name="Pedrino M."/>
            <person name="Rabico F.O."/>
            <person name="Sanches F.C."/>
            <person name="Santos D.E."/>
            <person name="Santos C.G."/>
            <person name="Vieira J."/>
            <person name="Lopes T.F."/>
            <person name="Barchuk A.R."/>
            <person name="Hartfelder K."/>
            <person name="Simoes Z.L.P."/>
            <person name="Bitondi M.M.G."/>
            <person name="Pinheiro D.G."/>
        </authorList>
    </citation>
    <scope>NUCLEOTIDE SEQUENCE</scope>
    <source>
        <strain evidence="10">USP_RPSP 00005682</strain>
        <tissue evidence="10">Whole individual</tissue>
    </source>
</reference>
<name>A0A833SC46_9HYME</name>
<keyword evidence="5" id="KW-0378">Hydrolase</keyword>
<keyword evidence="9" id="KW-0472">Membrane</keyword>
<gene>
    <name evidence="10" type="ORF">E2986_03711</name>
</gene>
<feature type="transmembrane region" description="Helical" evidence="9">
    <location>
        <begin position="170"/>
        <end position="197"/>
    </location>
</feature>